<dbReference type="AlphaFoldDB" id="A0A095T7C2"/>
<proteinExistence type="predicted"/>
<sequence>MKVNLKKISLALGITSCALTGYFWWLASRPVKIIAVHQEDNFSEILVKNFPFTDKGKINWWLKNKDSLKIKYNIPSPSSSGNFYVNFWDFGEGYKEQGRYDRRCFVDMNIVKNCIDKNAVFSVENNRKKEMLFTVYDGRYRMEKNGNIIKLKDE</sequence>
<dbReference type="InterPro" id="IPR010351">
    <property type="entry name" value="DUF943"/>
</dbReference>
<evidence type="ECO:0000313" key="2">
    <source>
        <dbReference type="EMBL" id="KGD72567.1"/>
    </source>
</evidence>
<protein>
    <submittedName>
        <fullName evidence="2">Membrane protein</fullName>
    </submittedName>
</protein>
<dbReference type="OrthoDB" id="6521020at2"/>
<keyword evidence="3" id="KW-1185">Reference proteome</keyword>
<dbReference type="Pfam" id="PF06092">
    <property type="entry name" value="DUF943"/>
    <property type="match status" value="1"/>
</dbReference>
<evidence type="ECO:0000313" key="3">
    <source>
        <dbReference type="Proteomes" id="UP000029577"/>
    </source>
</evidence>
<accession>A0A095T7C2</accession>
<keyword evidence="1" id="KW-0812">Transmembrane</keyword>
<dbReference type="EMBL" id="JPKR02000003">
    <property type="protein sequence ID" value="KGD72567.1"/>
    <property type="molecule type" value="Genomic_DNA"/>
</dbReference>
<evidence type="ECO:0000256" key="1">
    <source>
        <dbReference type="SAM" id="Phobius"/>
    </source>
</evidence>
<dbReference type="Proteomes" id="UP000029577">
    <property type="component" value="Unassembled WGS sequence"/>
</dbReference>
<gene>
    <name evidence="2" type="ORF">HA49_17855</name>
</gene>
<feature type="transmembrane region" description="Helical" evidence="1">
    <location>
        <begin position="7"/>
        <end position="27"/>
    </location>
</feature>
<name>A0A095T7C2_9GAMM</name>
<organism evidence="2 3">
    <name type="scientific">Tatumella morbirosei</name>
    <dbReference type="NCBI Taxonomy" id="642227"/>
    <lineage>
        <taxon>Bacteria</taxon>
        <taxon>Pseudomonadati</taxon>
        <taxon>Pseudomonadota</taxon>
        <taxon>Gammaproteobacteria</taxon>
        <taxon>Enterobacterales</taxon>
        <taxon>Erwiniaceae</taxon>
        <taxon>Tatumella</taxon>
    </lineage>
</organism>
<dbReference type="STRING" id="642227.HA49_17855"/>
<keyword evidence="1" id="KW-1133">Transmembrane helix</keyword>
<comment type="caution">
    <text evidence="2">The sequence shown here is derived from an EMBL/GenBank/DDBJ whole genome shotgun (WGS) entry which is preliminary data.</text>
</comment>
<dbReference type="RefSeq" id="WP_038022313.1">
    <property type="nucleotide sequence ID" value="NZ_JPKR02000003.1"/>
</dbReference>
<reference evidence="2" key="1">
    <citation type="submission" date="2014-12" db="EMBL/GenBank/DDBJ databases">
        <title>The draft genome of the Tatumella morbirosei type strain, LMG23360T isolated from pineapple rot.</title>
        <authorList>
            <person name="Smits T.H."/>
            <person name="Palmer M."/>
            <person name="Venter S.N."/>
            <person name="Duffy B."/>
            <person name="Steenkamp E.T."/>
            <person name="Chan W.Y."/>
            <person name="Coutinho T.A."/>
            <person name="Coetzee M.P."/>
            <person name="De Maayer P."/>
        </authorList>
    </citation>
    <scope>NUCLEOTIDE SEQUENCE [LARGE SCALE GENOMIC DNA]</scope>
    <source>
        <strain evidence="2">LMG 23360</strain>
    </source>
</reference>
<dbReference type="eggNOG" id="ENOG5031VW6">
    <property type="taxonomic scope" value="Bacteria"/>
</dbReference>
<keyword evidence="1" id="KW-0472">Membrane</keyword>